<keyword evidence="2" id="KW-1185">Reference proteome</keyword>
<dbReference type="AlphaFoldDB" id="A0A9X3J4P5"/>
<evidence type="ECO:0000313" key="2">
    <source>
        <dbReference type="Proteomes" id="UP001150924"/>
    </source>
</evidence>
<proteinExistence type="predicted"/>
<accession>A0A9X3J4P5</accession>
<dbReference type="Proteomes" id="UP001150924">
    <property type="component" value="Unassembled WGS sequence"/>
</dbReference>
<evidence type="ECO:0000313" key="1">
    <source>
        <dbReference type="EMBL" id="MCY1013423.1"/>
    </source>
</evidence>
<gene>
    <name evidence="1" type="ORF">OV079_49430</name>
</gene>
<comment type="caution">
    <text evidence="1">The sequence shown here is derived from an EMBL/GenBank/DDBJ whole genome shotgun (WGS) entry which is preliminary data.</text>
</comment>
<sequence>MSRPEAPTALRDFLEIPYDRLEELNLEVKNARWLARRRTRCASSG</sequence>
<organism evidence="1 2">
    <name type="scientific">Nannocystis pusilla</name>
    <dbReference type="NCBI Taxonomy" id="889268"/>
    <lineage>
        <taxon>Bacteria</taxon>
        <taxon>Pseudomonadati</taxon>
        <taxon>Myxococcota</taxon>
        <taxon>Polyangia</taxon>
        <taxon>Nannocystales</taxon>
        <taxon>Nannocystaceae</taxon>
        <taxon>Nannocystis</taxon>
    </lineage>
</organism>
<protein>
    <submittedName>
        <fullName evidence="1">Uncharacterized protein</fullName>
    </submittedName>
</protein>
<reference evidence="1" key="1">
    <citation type="submission" date="2022-11" db="EMBL/GenBank/DDBJ databases">
        <title>Minimal conservation of predation-associated metabolite biosynthetic gene clusters underscores biosynthetic potential of Myxococcota including descriptions for ten novel species: Archangium lansinium sp. nov., Myxococcus landrumus sp. nov., Nannocystis bai.</title>
        <authorList>
            <person name="Ahearne A."/>
            <person name="Stevens C."/>
            <person name="Phillips K."/>
        </authorList>
    </citation>
    <scope>NUCLEOTIDE SEQUENCE</scope>
    <source>
        <strain evidence="1">Na p29</strain>
    </source>
</reference>
<dbReference type="EMBL" id="JAPNKE010000002">
    <property type="protein sequence ID" value="MCY1013423.1"/>
    <property type="molecule type" value="Genomic_DNA"/>
</dbReference>
<name>A0A9X3J4P5_9BACT</name>